<dbReference type="CDD" id="cd00761">
    <property type="entry name" value="Glyco_tranf_GTA_type"/>
    <property type="match status" value="1"/>
</dbReference>
<dbReference type="InterPro" id="IPR029044">
    <property type="entry name" value="Nucleotide-diphossugar_trans"/>
</dbReference>
<feature type="domain" description="Glycosyltransferase 2-like" evidence="1">
    <location>
        <begin position="15"/>
        <end position="146"/>
    </location>
</feature>
<dbReference type="Proteomes" id="UP001500540">
    <property type="component" value="Unassembled WGS sequence"/>
</dbReference>
<evidence type="ECO:0000259" key="1">
    <source>
        <dbReference type="Pfam" id="PF00535"/>
    </source>
</evidence>
<organism evidence="2 3">
    <name type="scientific">Microbacterium kribbense</name>
    <dbReference type="NCBI Taxonomy" id="433645"/>
    <lineage>
        <taxon>Bacteria</taxon>
        <taxon>Bacillati</taxon>
        <taxon>Actinomycetota</taxon>
        <taxon>Actinomycetes</taxon>
        <taxon>Micrococcales</taxon>
        <taxon>Microbacteriaceae</taxon>
        <taxon>Microbacterium</taxon>
    </lineage>
</organism>
<reference evidence="3" key="1">
    <citation type="journal article" date="2019" name="Int. J. Syst. Evol. Microbiol.">
        <title>The Global Catalogue of Microorganisms (GCM) 10K type strain sequencing project: providing services to taxonomists for standard genome sequencing and annotation.</title>
        <authorList>
            <consortium name="The Broad Institute Genomics Platform"/>
            <consortium name="The Broad Institute Genome Sequencing Center for Infectious Disease"/>
            <person name="Wu L."/>
            <person name="Ma J."/>
        </authorList>
    </citation>
    <scope>NUCLEOTIDE SEQUENCE [LARGE SCALE GENOMIC DNA]</scope>
    <source>
        <strain evidence="3">JCM 16950</strain>
    </source>
</reference>
<comment type="caution">
    <text evidence="2">The sequence shown here is derived from an EMBL/GenBank/DDBJ whole genome shotgun (WGS) entry which is preliminary data.</text>
</comment>
<name>A0ABP7GP37_9MICO</name>
<proteinExistence type="predicted"/>
<protein>
    <recommendedName>
        <fullName evidence="1">Glycosyltransferase 2-like domain-containing protein</fullName>
    </recommendedName>
</protein>
<keyword evidence="3" id="KW-1185">Reference proteome</keyword>
<dbReference type="InterPro" id="IPR050834">
    <property type="entry name" value="Glycosyltransf_2"/>
</dbReference>
<dbReference type="PANTHER" id="PTHR43685">
    <property type="entry name" value="GLYCOSYLTRANSFERASE"/>
    <property type="match status" value="1"/>
</dbReference>
<dbReference type="EMBL" id="BAABAF010000007">
    <property type="protein sequence ID" value="GAA3768277.1"/>
    <property type="molecule type" value="Genomic_DNA"/>
</dbReference>
<dbReference type="Pfam" id="PF00535">
    <property type="entry name" value="Glycos_transf_2"/>
    <property type="match status" value="1"/>
</dbReference>
<gene>
    <name evidence="2" type="ORF">GCM10022240_20910</name>
</gene>
<dbReference type="Gene3D" id="3.90.550.10">
    <property type="entry name" value="Spore Coat Polysaccharide Biosynthesis Protein SpsA, Chain A"/>
    <property type="match status" value="1"/>
</dbReference>
<evidence type="ECO:0000313" key="3">
    <source>
        <dbReference type="Proteomes" id="UP001500540"/>
    </source>
</evidence>
<dbReference type="InterPro" id="IPR001173">
    <property type="entry name" value="Glyco_trans_2-like"/>
</dbReference>
<dbReference type="PANTHER" id="PTHR43685:SF2">
    <property type="entry name" value="GLYCOSYLTRANSFERASE 2-LIKE DOMAIN-CONTAINING PROTEIN"/>
    <property type="match status" value="1"/>
</dbReference>
<evidence type="ECO:0000313" key="2">
    <source>
        <dbReference type="EMBL" id="GAA3768277.1"/>
    </source>
</evidence>
<accession>A0ABP7GP37</accession>
<sequence>MIERMSIGSGPLGFSAVIPLFRVERYLPDLLGSLTRQRPGDYTLEVIFIDDGSPDRSGDLAQEWLDGTGAAGRVIRQPNAGVSVARNVGIDAATADWVTFPDSDDFLSIDYFRRAAHFLRRHGEGVSVASTRLVRLSELENRIRDVHALKFRFAAGSRRVSMVDFPDFFQLNVASVFFRRGDLLARGTRFRTGLHASEDALFVAEFLLHESAPMLGLVADARYVYRRRAAGDSAIDRFRDNPDTYIGRFRDGYLQLMEQAASIGAVPQWLQAMFLYECQWLLPAQLTDDGYASVLDAAARGETLAALAACAAHVDEDRLFRYDATALPLESRLLLNRLAGRPVPSWVGAYRRGTVLHLPVADPASVQLRGSGDQLIEADATVVTPDYFGQQILHRWSADSPGSVRVAADGRGRAVIETVRGESLAQQQDRHRRRVFSQLRRAVPAREGEVRVWKPVPGPFGSPWRRMGWDAQLLRHRLGRLVRRWLRR</sequence>
<dbReference type="SUPFAM" id="SSF53448">
    <property type="entry name" value="Nucleotide-diphospho-sugar transferases"/>
    <property type="match status" value="1"/>
</dbReference>